<comment type="caution">
    <text evidence="2">The sequence shown here is derived from an EMBL/GenBank/DDBJ whole genome shotgun (WGS) entry which is preliminary data.</text>
</comment>
<organism evidence="2 3">
    <name type="scientific">Pholiota conissans</name>
    <dbReference type="NCBI Taxonomy" id="109636"/>
    <lineage>
        <taxon>Eukaryota</taxon>
        <taxon>Fungi</taxon>
        <taxon>Dikarya</taxon>
        <taxon>Basidiomycota</taxon>
        <taxon>Agaricomycotina</taxon>
        <taxon>Agaricomycetes</taxon>
        <taxon>Agaricomycetidae</taxon>
        <taxon>Agaricales</taxon>
        <taxon>Agaricineae</taxon>
        <taxon>Strophariaceae</taxon>
        <taxon>Pholiota</taxon>
    </lineage>
</organism>
<dbReference type="AlphaFoldDB" id="A0A9P6CSS5"/>
<protein>
    <submittedName>
        <fullName evidence="2">Uncharacterized protein</fullName>
    </submittedName>
</protein>
<evidence type="ECO:0000313" key="3">
    <source>
        <dbReference type="Proteomes" id="UP000807469"/>
    </source>
</evidence>
<dbReference type="EMBL" id="MU155699">
    <property type="protein sequence ID" value="KAF9471369.1"/>
    <property type="molecule type" value="Genomic_DNA"/>
</dbReference>
<dbReference type="Proteomes" id="UP000807469">
    <property type="component" value="Unassembled WGS sequence"/>
</dbReference>
<proteinExistence type="predicted"/>
<sequence>MAVPITTRSCCSIGAICNADIANVDHCEDGASQQKMHKSGGQCQRTYRRMVQGGQEPVDIAVWRVGAGGWADDNGGNSTGQDQWPRAGRLGGGDGDEVATRC</sequence>
<name>A0A9P6CSS5_9AGAR</name>
<gene>
    <name evidence="2" type="ORF">BDN70DRAFT_901397</name>
</gene>
<accession>A0A9P6CSS5</accession>
<feature type="region of interest" description="Disordered" evidence="1">
    <location>
        <begin position="71"/>
        <end position="102"/>
    </location>
</feature>
<evidence type="ECO:0000313" key="2">
    <source>
        <dbReference type="EMBL" id="KAF9471369.1"/>
    </source>
</evidence>
<reference evidence="2" key="1">
    <citation type="submission" date="2020-11" db="EMBL/GenBank/DDBJ databases">
        <authorList>
            <consortium name="DOE Joint Genome Institute"/>
            <person name="Ahrendt S."/>
            <person name="Riley R."/>
            <person name="Andreopoulos W."/>
            <person name="Labutti K."/>
            <person name="Pangilinan J."/>
            <person name="Ruiz-Duenas F.J."/>
            <person name="Barrasa J.M."/>
            <person name="Sanchez-Garcia M."/>
            <person name="Camarero S."/>
            <person name="Miyauchi S."/>
            <person name="Serrano A."/>
            <person name="Linde D."/>
            <person name="Babiker R."/>
            <person name="Drula E."/>
            <person name="Ayuso-Fernandez I."/>
            <person name="Pacheco R."/>
            <person name="Padilla G."/>
            <person name="Ferreira P."/>
            <person name="Barriuso J."/>
            <person name="Kellner H."/>
            <person name="Castanera R."/>
            <person name="Alfaro M."/>
            <person name="Ramirez L."/>
            <person name="Pisabarro A.G."/>
            <person name="Kuo A."/>
            <person name="Tritt A."/>
            <person name="Lipzen A."/>
            <person name="He G."/>
            <person name="Yan M."/>
            <person name="Ng V."/>
            <person name="Cullen D."/>
            <person name="Martin F."/>
            <person name="Rosso M.-N."/>
            <person name="Henrissat B."/>
            <person name="Hibbett D."/>
            <person name="Martinez A.T."/>
            <person name="Grigoriev I.V."/>
        </authorList>
    </citation>
    <scope>NUCLEOTIDE SEQUENCE</scope>
    <source>
        <strain evidence="2">CIRM-BRFM 674</strain>
    </source>
</reference>
<keyword evidence="3" id="KW-1185">Reference proteome</keyword>
<evidence type="ECO:0000256" key="1">
    <source>
        <dbReference type="SAM" id="MobiDB-lite"/>
    </source>
</evidence>